<dbReference type="AlphaFoldDB" id="A0AAW8YF93"/>
<organism evidence="1 2">
    <name type="scientific">Pediococcus acidilactici</name>
    <dbReference type="NCBI Taxonomy" id="1254"/>
    <lineage>
        <taxon>Bacteria</taxon>
        <taxon>Bacillati</taxon>
        <taxon>Bacillota</taxon>
        <taxon>Bacilli</taxon>
        <taxon>Lactobacillales</taxon>
        <taxon>Lactobacillaceae</taxon>
        <taxon>Pediococcus</taxon>
        <taxon>Pediococcus acidilactici group</taxon>
    </lineage>
</organism>
<dbReference type="EMBL" id="JAWJAV010000001">
    <property type="protein sequence ID" value="MDV2620286.1"/>
    <property type="molecule type" value="Genomic_DNA"/>
</dbReference>
<sequence>MNFLAYLGLIFIGAVVDRVVIFMDDPKDDIEYIEEKKKGNRYVTKRN</sequence>
<gene>
    <name evidence="1" type="ORF">R0G89_00855</name>
</gene>
<reference evidence="1" key="2">
    <citation type="submission" date="2023-10" db="EMBL/GenBank/DDBJ databases">
        <authorList>
            <person name="Khurajog B."/>
        </authorList>
    </citation>
    <scope>NUCLEOTIDE SEQUENCE</scope>
    <source>
        <strain evidence="1">BF9</strain>
    </source>
</reference>
<dbReference type="GeneID" id="57365782"/>
<protein>
    <submittedName>
        <fullName evidence="1">Uncharacterized protein</fullName>
    </submittedName>
</protein>
<dbReference type="RefSeq" id="WP_158002712.1">
    <property type="nucleotide sequence ID" value="NZ_CP050079.1"/>
</dbReference>
<comment type="caution">
    <text evidence="1">The sequence shown here is derived from an EMBL/GenBank/DDBJ whole genome shotgun (WGS) entry which is preliminary data.</text>
</comment>
<dbReference type="Proteomes" id="UP001280897">
    <property type="component" value="Unassembled WGS sequence"/>
</dbReference>
<reference evidence="1" key="1">
    <citation type="journal article" date="2023" name="PeerJ">
        <title>Selection and evaluation of lactic acid bacteria from chicken feces in Thailand as potential probiotics.</title>
        <authorList>
            <person name="Khurajog B."/>
            <person name="Disastra Y."/>
            <person name="Lawwyne L.D."/>
            <person name="Sirichokchatchawan W."/>
            <person name="Niyomtham W."/>
            <person name="Yindee J."/>
            <person name="Hampson D.J."/>
            <person name="Prapasarakul N."/>
        </authorList>
    </citation>
    <scope>NUCLEOTIDE SEQUENCE</scope>
    <source>
        <strain evidence="1">BF9</strain>
    </source>
</reference>
<evidence type="ECO:0000313" key="1">
    <source>
        <dbReference type="EMBL" id="MDV2620286.1"/>
    </source>
</evidence>
<proteinExistence type="predicted"/>
<evidence type="ECO:0000313" key="2">
    <source>
        <dbReference type="Proteomes" id="UP001280897"/>
    </source>
</evidence>
<name>A0AAW8YF93_PEDAC</name>
<accession>A0AAW8YF93</accession>